<dbReference type="InterPro" id="IPR051694">
    <property type="entry name" value="Immunoregulatory_rcpt-like"/>
</dbReference>
<keyword evidence="9" id="KW-1185">Reference proteome</keyword>
<keyword evidence="2 6" id="KW-0812">Transmembrane</keyword>
<gene>
    <name evidence="8" type="ORF">K491DRAFT_705825</name>
</gene>
<dbReference type="OrthoDB" id="5347452at2759"/>
<evidence type="ECO:0000256" key="2">
    <source>
        <dbReference type="ARBA" id="ARBA00022692"/>
    </source>
</evidence>
<dbReference type="GO" id="GO:0071944">
    <property type="term" value="C:cell periphery"/>
    <property type="evidence" value="ECO:0007669"/>
    <property type="project" value="UniProtKB-ARBA"/>
</dbReference>
<feature type="compositionally biased region" description="Polar residues" evidence="5">
    <location>
        <begin position="307"/>
        <end position="316"/>
    </location>
</feature>
<evidence type="ECO:0008006" key="10">
    <source>
        <dbReference type="Google" id="ProtNLM"/>
    </source>
</evidence>
<feature type="region of interest" description="Disordered" evidence="5">
    <location>
        <begin position="297"/>
        <end position="447"/>
    </location>
</feature>
<name>A0A6A6T4G0_9PLEO</name>
<feature type="chain" id="PRO_5025612450" description="Mid2 domain-containing protein" evidence="7">
    <location>
        <begin position="20"/>
        <end position="447"/>
    </location>
</feature>
<evidence type="ECO:0000256" key="3">
    <source>
        <dbReference type="ARBA" id="ARBA00022989"/>
    </source>
</evidence>
<accession>A0A6A6T4G0</accession>
<evidence type="ECO:0000256" key="5">
    <source>
        <dbReference type="SAM" id="MobiDB-lite"/>
    </source>
</evidence>
<evidence type="ECO:0000313" key="8">
    <source>
        <dbReference type="EMBL" id="KAF2653414.1"/>
    </source>
</evidence>
<evidence type="ECO:0000256" key="1">
    <source>
        <dbReference type="ARBA" id="ARBA00004167"/>
    </source>
</evidence>
<dbReference type="GO" id="GO:0016020">
    <property type="term" value="C:membrane"/>
    <property type="evidence" value="ECO:0007669"/>
    <property type="project" value="UniProtKB-SubCell"/>
</dbReference>
<evidence type="ECO:0000256" key="6">
    <source>
        <dbReference type="SAM" id="Phobius"/>
    </source>
</evidence>
<feature type="transmembrane region" description="Helical" evidence="6">
    <location>
        <begin position="258"/>
        <end position="284"/>
    </location>
</feature>
<feature type="compositionally biased region" description="Low complexity" evidence="5">
    <location>
        <begin position="194"/>
        <end position="222"/>
    </location>
</feature>
<feature type="compositionally biased region" description="Polar residues" evidence="5">
    <location>
        <begin position="353"/>
        <end position="363"/>
    </location>
</feature>
<protein>
    <recommendedName>
        <fullName evidence="10">Mid2 domain-containing protein</fullName>
    </recommendedName>
</protein>
<feature type="compositionally biased region" description="Low complexity" evidence="5">
    <location>
        <begin position="383"/>
        <end position="394"/>
    </location>
</feature>
<organism evidence="8 9">
    <name type="scientific">Lophiostoma macrostomum CBS 122681</name>
    <dbReference type="NCBI Taxonomy" id="1314788"/>
    <lineage>
        <taxon>Eukaryota</taxon>
        <taxon>Fungi</taxon>
        <taxon>Dikarya</taxon>
        <taxon>Ascomycota</taxon>
        <taxon>Pezizomycotina</taxon>
        <taxon>Dothideomycetes</taxon>
        <taxon>Pleosporomycetidae</taxon>
        <taxon>Pleosporales</taxon>
        <taxon>Lophiostomataceae</taxon>
        <taxon>Lophiostoma</taxon>
    </lineage>
</organism>
<keyword evidence="4 6" id="KW-0472">Membrane</keyword>
<evidence type="ECO:0000256" key="7">
    <source>
        <dbReference type="SAM" id="SignalP"/>
    </source>
</evidence>
<dbReference type="PANTHER" id="PTHR15549">
    <property type="entry name" value="PAIRED IMMUNOGLOBULIN-LIKE TYPE 2 RECEPTOR"/>
    <property type="match status" value="1"/>
</dbReference>
<evidence type="ECO:0000313" key="9">
    <source>
        <dbReference type="Proteomes" id="UP000799324"/>
    </source>
</evidence>
<dbReference type="AlphaFoldDB" id="A0A6A6T4G0"/>
<feature type="region of interest" description="Disordered" evidence="5">
    <location>
        <begin position="190"/>
        <end position="254"/>
    </location>
</feature>
<reference evidence="8" key="1">
    <citation type="journal article" date="2020" name="Stud. Mycol.">
        <title>101 Dothideomycetes genomes: a test case for predicting lifestyles and emergence of pathogens.</title>
        <authorList>
            <person name="Haridas S."/>
            <person name="Albert R."/>
            <person name="Binder M."/>
            <person name="Bloem J."/>
            <person name="Labutti K."/>
            <person name="Salamov A."/>
            <person name="Andreopoulos B."/>
            <person name="Baker S."/>
            <person name="Barry K."/>
            <person name="Bills G."/>
            <person name="Bluhm B."/>
            <person name="Cannon C."/>
            <person name="Castanera R."/>
            <person name="Culley D."/>
            <person name="Daum C."/>
            <person name="Ezra D."/>
            <person name="Gonzalez J."/>
            <person name="Henrissat B."/>
            <person name="Kuo A."/>
            <person name="Liang C."/>
            <person name="Lipzen A."/>
            <person name="Lutzoni F."/>
            <person name="Magnuson J."/>
            <person name="Mondo S."/>
            <person name="Nolan M."/>
            <person name="Ohm R."/>
            <person name="Pangilinan J."/>
            <person name="Park H.-J."/>
            <person name="Ramirez L."/>
            <person name="Alfaro M."/>
            <person name="Sun H."/>
            <person name="Tritt A."/>
            <person name="Yoshinaga Y."/>
            <person name="Zwiers L.-H."/>
            <person name="Turgeon B."/>
            <person name="Goodwin S."/>
            <person name="Spatafora J."/>
            <person name="Crous P."/>
            <person name="Grigoriev I."/>
        </authorList>
    </citation>
    <scope>NUCLEOTIDE SEQUENCE</scope>
    <source>
        <strain evidence="8">CBS 122681</strain>
    </source>
</reference>
<proteinExistence type="predicted"/>
<feature type="compositionally biased region" description="Low complexity" evidence="5">
    <location>
        <begin position="232"/>
        <end position="250"/>
    </location>
</feature>
<dbReference type="PANTHER" id="PTHR15549:SF26">
    <property type="entry name" value="AXIAL BUDDING PATTERN PROTEIN 2-RELATED"/>
    <property type="match status" value="1"/>
</dbReference>
<dbReference type="Proteomes" id="UP000799324">
    <property type="component" value="Unassembled WGS sequence"/>
</dbReference>
<feature type="compositionally biased region" description="Low complexity" evidence="5">
    <location>
        <begin position="317"/>
        <end position="341"/>
    </location>
</feature>
<evidence type="ECO:0000256" key="4">
    <source>
        <dbReference type="ARBA" id="ARBA00023136"/>
    </source>
</evidence>
<comment type="subcellular location">
    <subcellularLocation>
        <location evidence="1">Membrane</location>
        <topology evidence="1">Single-pass membrane protein</topology>
    </subcellularLocation>
</comment>
<keyword evidence="7" id="KW-0732">Signal</keyword>
<dbReference type="EMBL" id="MU004381">
    <property type="protein sequence ID" value="KAF2653414.1"/>
    <property type="molecule type" value="Genomic_DNA"/>
</dbReference>
<keyword evidence="3 6" id="KW-1133">Transmembrane helix</keyword>
<sequence length="447" mass="47166">MRDLHTLLGALAMLPAANCIAFGGPAPTETAPIRVQEGWTPKPTKGPSVAELKNRQTNLDPETCGWIDGDFSNPISCPIGTCMLYTASGIGMAGCCESDTQDCGWAKSCVDYDSYWSSTVCGDDCVSDTFIRKCSNTYSPYCVTWTYANDDVWDYGCADTSQFEAETIYQEATDSDFSFSTSMTLETLSGNDVTGWDGSSTSSDDSTSTATESDTASSAGTAVTDEDGPTPTGDSTQATDAASTSGATSSPKNKTTSIGVIIGAAIGGLVVLAIAGGLVIFFCLKARKRKQLAASQTGGVQAPYNPAQDQPAYNPNQSVYGQSSQMQQQPQHQAFVPQTPQQPGPGGFFQPGSDQKFNPQTQGHEYPASPMSVPGTPAPPYVQPYYAPPNSMSSPPMPQTPHQYQTTLPAPGTYEVDAISSAQTPSAPGRQPHPQPQTRTYEIGQGK</sequence>
<feature type="signal peptide" evidence="7">
    <location>
        <begin position="1"/>
        <end position="19"/>
    </location>
</feature>